<dbReference type="EMBL" id="JBHTJH010000017">
    <property type="protein sequence ID" value="MFD0863358.1"/>
    <property type="molecule type" value="Genomic_DNA"/>
</dbReference>
<evidence type="ECO:0000313" key="2">
    <source>
        <dbReference type="Proteomes" id="UP001596978"/>
    </source>
</evidence>
<keyword evidence="1" id="KW-0560">Oxidoreductase</keyword>
<dbReference type="RefSeq" id="WP_386409326.1">
    <property type="nucleotide sequence ID" value="NZ_JBHTJH010000017.1"/>
</dbReference>
<dbReference type="Proteomes" id="UP001596978">
    <property type="component" value="Unassembled WGS sequence"/>
</dbReference>
<dbReference type="PROSITE" id="PS51257">
    <property type="entry name" value="PROKAR_LIPOPROTEIN"/>
    <property type="match status" value="1"/>
</dbReference>
<dbReference type="InterPro" id="IPR027056">
    <property type="entry name" value="Gluconate_2DH_su3"/>
</dbReference>
<sequence>MKRRDALRNIGLSFGALVATPTAFSILQSCKTEPIWSPQFFSEAEGSVVKKVMDIIIPSSEELPGALDLNIHMFVDQFILEVVEPEEKEIGKAGLDAFIKKLLASSQKTEIEKLRSEDIEPVLAEALKKTKEEEIAQFIAIGNYIEATKKGETAVLDEDTSIFSFLNSLRSLTIWGYKSSEYIGENVLAYTSIPGQQKGCVSVEEATGGKAWAL</sequence>
<dbReference type="Pfam" id="PF13618">
    <property type="entry name" value="Gluconate_2-dh3"/>
    <property type="match status" value="1"/>
</dbReference>
<protein>
    <submittedName>
        <fullName evidence="1">Gluconate 2-dehydrogenase subunit 3 family protein</fullName>
        <ecNumber evidence="1">1.-.-.-</ecNumber>
    </submittedName>
</protein>
<keyword evidence="2" id="KW-1185">Reference proteome</keyword>
<dbReference type="EC" id="1.-.-.-" evidence="1"/>
<comment type="caution">
    <text evidence="1">The sequence shown here is derived from an EMBL/GenBank/DDBJ whole genome shotgun (WGS) entry which is preliminary data.</text>
</comment>
<gene>
    <name evidence="1" type="ORF">ACFQ1M_14180</name>
</gene>
<name>A0ABW3D3H6_9FLAO</name>
<evidence type="ECO:0000313" key="1">
    <source>
        <dbReference type="EMBL" id="MFD0863358.1"/>
    </source>
</evidence>
<reference evidence="2" key="1">
    <citation type="journal article" date="2019" name="Int. J. Syst. Evol. Microbiol.">
        <title>The Global Catalogue of Microorganisms (GCM) 10K type strain sequencing project: providing services to taxonomists for standard genome sequencing and annotation.</title>
        <authorList>
            <consortium name="The Broad Institute Genomics Platform"/>
            <consortium name="The Broad Institute Genome Sequencing Center for Infectious Disease"/>
            <person name="Wu L."/>
            <person name="Ma J."/>
        </authorList>
    </citation>
    <scope>NUCLEOTIDE SEQUENCE [LARGE SCALE GENOMIC DNA]</scope>
    <source>
        <strain evidence="2">CCUG 62952</strain>
    </source>
</reference>
<dbReference type="GO" id="GO:0016491">
    <property type="term" value="F:oxidoreductase activity"/>
    <property type="evidence" value="ECO:0007669"/>
    <property type="project" value="UniProtKB-KW"/>
</dbReference>
<proteinExistence type="predicted"/>
<organism evidence="1 2">
    <name type="scientific">Sungkyunkwania multivorans</name>
    <dbReference type="NCBI Taxonomy" id="1173618"/>
    <lineage>
        <taxon>Bacteria</taxon>
        <taxon>Pseudomonadati</taxon>
        <taxon>Bacteroidota</taxon>
        <taxon>Flavobacteriia</taxon>
        <taxon>Flavobacteriales</taxon>
        <taxon>Flavobacteriaceae</taxon>
        <taxon>Sungkyunkwania</taxon>
    </lineage>
</organism>
<accession>A0ABW3D3H6</accession>